<accession>A0A0D0DMC4</accession>
<protein>
    <submittedName>
        <fullName evidence="1">Uncharacterized protein</fullName>
    </submittedName>
</protein>
<reference evidence="2" key="2">
    <citation type="submission" date="2015-01" db="EMBL/GenBank/DDBJ databases">
        <title>Evolutionary Origins and Diversification of the Mycorrhizal Mutualists.</title>
        <authorList>
            <consortium name="DOE Joint Genome Institute"/>
            <consortium name="Mycorrhizal Genomics Consortium"/>
            <person name="Kohler A."/>
            <person name="Kuo A."/>
            <person name="Nagy L.G."/>
            <person name="Floudas D."/>
            <person name="Copeland A."/>
            <person name="Barry K.W."/>
            <person name="Cichocki N."/>
            <person name="Veneault-Fourrey C."/>
            <person name="LaButti K."/>
            <person name="Lindquist E.A."/>
            <person name="Lipzen A."/>
            <person name="Lundell T."/>
            <person name="Morin E."/>
            <person name="Murat C."/>
            <person name="Riley R."/>
            <person name="Ohm R."/>
            <person name="Sun H."/>
            <person name="Tunlid A."/>
            <person name="Henrissat B."/>
            <person name="Grigoriev I.V."/>
            <person name="Hibbett D.S."/>
            <person name="Martin F."/>
        </authorList>
    </citation>
    <scope>NUCLEOTIDE SEQUENCE [LARGE SCALE GENOMIC DNA]</scope>
    <source>
        <strain evidence="2">Ve08.2h10</strain>
    </source>
</reference>
<reference evidence="1 2" key="1">
    <citation type="submission" date="2014-04" db="EMBL/GenBank/DDBJ databases">
        <authorList>
            <consortium name="DOE Joint Genome Institute"/>
            <person name="Kuo A."/>
            <person name="Kohler A."/>
            <person name="Jargeat P."/>
            <person name="Nagy L.G."/>
            <person name="Floudas D."/>
            <person name="Copeland A."/>
            <person name="Barry K.W."/>
            <person name="Cichocki N."/>
            <person name="Veneault-Fourrey C."/>
            <person name="LaButti K."/>
            <person name="Lindquist E.A."/>
            <person name="Lipzen A."/>
            <person name="Lundell T."/>
            <person name="Morin E."/>
            <person name="Murat C."/>
            <person name="Sun H."/>
            <person name="Tunlid A."/>
            <person name="Henrissat B."/>
            <person name="Grigoriev I.V."/>
            <person name="Hibbett D.S."/>
            <person name="Martin F."/>
            <person name="Nordberg H.P."/>
            <person name="Cantor M.N."/>
            <person name="Hua S.X."/>
        </authorList>
    </citation>
    <scope>NUCLEOTIDE SEQUENCE [LARGE SCALE GENOMIC DNA]</scope>
    <source>
        <strain evidence="1 2">Ve08.2h10</strain>
    </source>
</reference>
<organism evidence="1 2">
    <name type="scientific">Paxillus rubicundulus Ve08.2h10</name>
    <dbReference type="NCBI Taxonomy" id="930991"/>
    <lineage>
        <taxon>Eukaryota</taxon>
        <taxon>Fungi</taxon>
        <taxon>Dikarya</taxon>
        <taxon>Basidiomycota</taxon>
        <taxon>Agaricomycotina</taxon>
        <taxon>Agaricomycetes</taxon>
        <taxon>Agaricomycetidae</taxon>
        <taxon>Boletales</taxon>
        <taxon>Paxilineae</taxon>
        <taxon>Paxillaceae</taxon>
        <taxon>Paxillus</taxon>
    </lineage>
</organism>
<proteinExistence type="predicted"/>
<dbReference type="AlphaFoldDB" id="A0A0D0DMC4"/>
<evidence type="ECO:0000313" key="1">
    <source>
        <dbReference type="EMBL" id="KIK92738.1"/>
    </source>
</evidence>
<feature type="non-terminal residue" evidence="1">
    <location>
        <position position="1"/>
    </location>
</feature>
<dbReference type="HOGENOM" id="CLU_2549238_0_0_1"/>
<sequence length="83" mass="9465">MCHVVRTVACGAYQALRIVSTVISCSRVLTLRQETSHDACCKLQAPHCHWMIEYGLRRYGIRSNLLYCDHRLAVIVDSARLTM</sequence>
<dbReference type="InParanoid" id="A0A0D0DMC4"/>
<dbReference type="Proteomes" id="UP000054538">
    <property type="component" value="Unassembled WGS sequence"/>
</dbReference>
<name>A0A0D0DMC4_9AGAM</name>
<dbReference type="EMBL" id="KN825248">
    <property type="protein sequence ID" value="KIK92738.1"/>
    <property type="molecule type" value="Genomic_DNA"/>
</dbReference>
<gene>
    <name evidence="1" type="ORF">PAXRUDRAFT_829680</name>
</gene>
<keyword evidence="2" id="KW-1185">Reference proteome</keyword>
<evidence type="ECO:0000313" key="2">
    <source>
        <dbReference type="Proteomes" id="UP000054538"/>
    </source>
</evidence>